<evidence type="ECO:0000313" key="2">
    <source>
        <dbReference type="Proteomes" id="UP001497623"/>
    </source>
</evidence>
<feature type="non-terminal residue" evidence="1">
    <location>
        <position position="1"/>
    </location>
</feature>
<dbReference type="InterPro" id="IPR016186">
    <property type="entry name" value="C-type_lectin-like/link_sf"/>
</dbReference>
<dbReference type="SUPFAM" id="SSF56436">
    <property type="entry name" value="C-type lectin-like"/>
    <property type="match status" value="1"/>
</dbReference>
<dbReference type="Proteomes" id="UP001497623">
    <property type="component" value="Unassembled WGS sequence"/>
</dbReference>
<dbReference type="Gene3D" id="3.10.100.10">
    <property type="entry name" value="Mannose-Binding Protein A, subunit A"/>
    <property type="match status" value="1"/>
</dbReference>
<protein>
    <recommendedName>
        <fullName evidence="3">C-type lectin domain-containing protein</fullName>
    </recommendedName>
</protein>
<name>A0AAV2SSY5_MEGNR</name>
<evidence type="ECO:0008006" key="3">
    <source>
        <dbReference type="Google" id="ProtNLM"/>
    </source>
</evidence>
<dbReference type="EMBL" id="CAXKWB010114763">
    <property type="protein sequence ID" value="CAL4235041.1"/>
    <property type="molecule type" value="Genomic_DNA"/>
</dbReference>
<dbReference type="InterPro" id="IPR016187">
    <property type="entry name" value="CTDL_fold"/>
</dbReference>
<proteinExistence type="predicted"/>
<keyword evidence="2" id="KW-1185">Reference proteome</keyword>
<gene>
    <name evidence="1" type="ORF">MNOR_LOCUS40066</name>
</gene>
<feature type="non-terminal residue" evidence="1">
    <location>
        <position position="99"/>
    </location>
</feature>
<accession>A0AAV2SSY5</accession>
<reference evidence="1 2" key="1">
    <citation type="submission" date="2024-05" db="EMBL/GenBank/DDBJ databases">
        <authorList>
            <person name="Wallberg A."/>
        </authorList>
    </citation>
    <scope>NUCLEOTIDE SEQUENCE [LARGE SCALE GENOMIC DNA]</scope>
</reference>
<dbReference type="AlphaFoldDB" id="A0AAV2SSY5"/>
<evidence type="ECO:0000313" key="1">
    <source>
        <dbReference type="EMBL" id="CAL4235041.1"/>
    </source>
</evidence>
<organism evidence="1 2">
    <name type="scientific">Meganyctiphanes norvegica</name>
    <name type="common">Northern krill</name>
    <name type="synonym">Thysanopoda norvegica</name>
    <dbReference type="NCBI Taxonomy" id="48144"/>
    <lineage>
        <taxon>Eukaryota</taxon>
        <taxon>Metazoa</taxon>
        <taxon>Ecdysozoa</taxon>
        <taxon>Arthropoda</taxon>
        <taxon>Crustacea</taxon>
        <taxon>Multicrustacea</taxon>
        <taxon>Malacostraca</taxon>
        <taxon>Eumalacostraca</taxon>
        <taxon>Eucarida</taxon>
        <taxon>Euphausiacea</taxon>
        <taxon>Euphausiidae</taxon>
        <taxon>Meganyctiphanes</taxon>
    </lineage>
</organism>
<comment type="caution">
    <text evidence="1">The sequence shown here is derived from an EMBL/GenBank/DDBJ whole genome shotgun (WGS) entry which is preliminary data.</text>
</comment>
<sequence>GSGTGVWMDARGDGSKFVWQRDGTVLSNTSPLWFPGWPAGQVSTGRCLGMLIFKNDWKNHPGRPFTSDPCSHYYKTLCEASSTASPATPTVTPSSQPDV</sequence>